<dbReference type="EMBL" id="BAAADV010000003">
    <property type="protein sequence ID" value="GAA0672978.1"/>
    <property type="molecule type" value="Genomic_DNA"/>
</dbReference>
<name>A0AAV3TAN9_9EURY</name>
<evidence type="ECO:0000313" key="1">
    <source>
        <dbReference type="EMBL" id="GAA0672978.1"/>
    </source>
</evidence>
<evidence type="ECO:0008006" key="3">
    <source>
        <dbReference type="Google" id="ProtNLM"/>
    </source>
</evidence>
<organism evidence="1 2">
    <name type="scientific">Natronoarchaeum mannanilyticum</name>
    <dbReference type="NCBI Taxonomy" id="926360"/>
    <lineage>
        <taxon>Archaea</taxon>
        <taxon>Methanobacteriati</taxon>
        <taxon>Methanobacteriota</taxon>
        <taxon>Stenosarchaea group</taxon>
        <taxon>Halobacteria</taxon>
        <taxon>Halobacteriales</taxon>
        <taxon>Natronoarchaeaceae</taxon>
    </lineage>
</organism>
<keyword evidence="2" id="KW-1185">Reference proteome</keyword>
<dbReference type="Proteomes" id="UP001500420">
    <property type="component" value="Unassembled WGS sequence"/>
</dbReference>
<comment type="caution">
    <text evidence="1">The sequence shown here is derived from an EMBL/GenBank/DDBJ whole genome shotgun (WGS) entry which is preliminary data.</text>
</comment>
<proteinExistence type="predicted"/>
<dbReference type="Pfam" id="PF01663">
    <property type="entry name" value="Phosphodiest"/>
    <property type="match status" value="1"/>
</dbReference>
<dbReference type="InterPro" id="IPR002591">
    <property type="entry name" value="Phosphodiest/P_Trfase"/>
</dbReference>
<dbReference type="Gene3D" id="3.40.720.10">
    <property type="entry name" value="Alkaline Phosphatase, subunit A"/>
    <property type="match status" value="1"/>
</dbReference>
<dbReference type="AlphaFoldDB" id="A0AAV3TAN9"/>
<sequence length="338" mass="38875">MDTQLLVVGWDAATRSHLDSMDLAFFDDLDHGGRLLPEPYWQSREVDSGTAWTTLTTGLPMREHGVAMLGGIIENERAFEWFSKIDRLIPRNLSGRPARIWARTKMLGRQPTNEDVPYKRAWHYVPDSLAFAVPLTYPPKPTSGVTVSGFPSPEVSVEPPELQERVRERYDGEPKKFDEDGELRDDYVEDLFRTHEAERELVLELAEEREFSLQFVVFTLLDRLLHVTDDRETIERAYRTIDETTRTLVDAIDPDDTMILSDHGMKRDPRGKWIHVHDETTGIWAGTRDWGLETHLDVTPAIVDYFGRSMDDPAYEPPEETVDKADMEAKLRDLGYLS</sequence>
<dbReference type="InterPro" id="IPR017850">
    <property type="entry name" value="Alkaline_phosphatase_core_sf"/>
</dbReference>
<reference evidence="1 2" key="1">
    <citation type="journal article" date="2019" name="Int. J. Syst. Evol. Microbiol.">
        <title>The Global Catalogue of Microorganisms (GCM) 10K type strain sequencing project: providing services to taxonomists for standard genome sequencing and annotation.</title>
        <authorList>
            <consortium name="The Broad Institute Genomics Platform"/>
            <consortium name="The Broad Institute Genome Sequencing Center for Infectious Disease"/>
            <person name="Wu L."/>
            <person name="Ma J."/>
        </authorList>
    </citation>
    <scope>NUCLEOTIDE SEQUENCE [LARGE SCALE GENOMIC DNA]</scope>
    <source>
        <strain evidence="1 2">JCM 16328</strain>
    </source>
</reference>
<evidence type="ECO:0000313" key="2">
    <source>
        <dbReference type="Proteomes" id="UP001500420"/>
    </source>
</evidence>
<protein>
    <recommendedName>
        <fullName evidence="3">Type I phosphodiesterase / nucleotide pyrophosphatase</fullName>
    </recommendedName>
</protein>
<dbReference type="RefSeq" id="WP_343773838.1">
    <property type="nucleotide sequence ID" value="NZ_BAAADV010000003.1"/>
</dbReference>
<gene>
    <name evidence="1" type="ORF">GCM10009020_19830</name>
</gene>
<dbReference type="SUPFAM" id="SSF53649">
    <property type="entry name" value="Alkaline phosphatase-like"/>
    <property type="match status" value="1"/>
</dbReference>
<accession>A0AAV3TAN9</accession>